<accession>A0AAU7JA90</accession>
<sequence length="94" mass="9975">MRMLILAVGAVGGLMSSGSADAMDRACAVTEVAPGVKMRSGACSNLFETHPQRRAEPTSAIPYMSGQPTGMRFGDTEIRVGGSARFEMQQRARP</sequence>
<keyword evidence="2" id="KW-0732">Signal</keyword>
<dbReference type="AlphaFoldDB" id="A0AAU7JA90"/>
<feature type="chain" id="PRO_5043448018" evidence="2">
    <location>
        <begin position="23"/>
        <end position="94"/>
    </location>
</feature>
<evidence type="ECO:0000256" key="1">
    <source>
        <dbReference type="SAM" id="MobiDB-lite"/>
    </source>
</evidence>
<reference evidence="3" key="1">
    <citation type="submission" date="2024-05" db="EMBL/GenBank/DDBJ databases">
        <authorList>
            <person name="Kim S."/>
            <person name="Heo J."/>
            <person name="Choi H."/>
            <person name="Choi Y."/>
            <person name="Kwon S.-W."/>
            <person name="Kim Y."/>
        </authorList>
    </citation>
    <scope>NUCLEOTIDE SEQUENCE</scope>
    <source>
        <strain evidence="3">KACC 23698</strain>
    </source>
</reference>
<evidence type="ECO:0000256" key="2">
    <source>
        <dbReference type="SAM" id="SignalP"/>
    </source>
</evidence>
<dbReference type="RefSeq" id="WP_406853857.1">
    <property type="nucleotide sequence ID" value="NZ_CP157484.1"/>
</dbReference>
<feature type="region of interest" description="Disordered" evidence="1">
    <location>
        <begin position="54"/>
        <end position="75"/>
    </location>
</feature>
<protein>
    <submittedName>
        <fullName evidence="3">Uncharacterized protein</fullName>
    </submittedName>
</protein>
<gene>
    <name evidence="3" type="ORF">ABEG18_14955</name>
</gene>
<dbReference type="EMBL" id="CP157484">
    <property type="protein sequence ID" value="XBO37034.1"/>
    <property type="molecule type" value="Genomic_DNA"/>
</dbReference>
<evidence type="ECO:0000313" key="3">
    <source>
        <dbReference type="EMBL" id="XBO37034.1"/>
    </source>
</evidence>
<name>A0AAU7JA90_9HYPH</name>
<organism evidence="3">
    <name type="scientific">Alsobacter sp. KACC 23698</name>
    <dbReference type="NCBI Taxonomy" id="3149229"/>
    <lineage>
        <taxon>Bacteria</taxon>
        <taxon>Pseudomonadati</taxon>
        <taxon>Pseudomonadota</taxon>
        <taxon>Alphaproteobacteria</taxon>
        <taxon>Hyphomicrobiales</taxon>
        <taxon>Alsobacteraceae</taxon>
        <taxon>Alsobacter</taxon>
    </lineage>
</organism>
<feature type="signal peptide" evidence="2">
    <location>
        <begin position="1"/>
        <end position="22"/>
    </location>
</feature>
<proteinExistence type="predicted"/>